<evidence type="ECO:0000256" key="1">
    <source>
        <dbReference type="SAM" id="MobiDB-lite"/>
    </source>
</evidence>
<accession>A0A3B4YI88</accession>
<dbReference type="GeneTree" id="ENSGT00530000064449"/>
<dbReference type="PANTHER" id="PTHR10424">
    <property type="entry name" value="VIRAL ENVELOPE PROTEIN"/>
    <property type="match status" value="1"/>
</dbReference>
<proteinExistence type="predicted"/>
<feature type="compositionally biased region" description="Basic and acidic residues" evidence="1">
    <location>
        <begin position="1"/>
        <end position="13"/>
    </location>
</feature>
<evidence type="ECO:0000313" key="4">
    <source>
        <dbReference type="Proteomes" id="UP000261360"/>
    </source>
</evidence>
<evidence type="ECO:0000256" key="2">
    <source>
        <dbReference type="SAM" id="Phobius"/>
    </source>
</evidence>
<dbReference type="AlphaFoldDB" id="A0A3B4YI88"/>
<keyword evidence="2" id="KW-0812">Transmembrane</keyword>
<dbReference type="Gene3D" id="1.10.287.210">
    <property type="match status" value="1"/>
</dbReference>
<keyword evidence="2" id="KW-1133">Transmembrane helix</keyword>
<organism evidence="3 4">
    <name type="scientific">Seriola lalandi dorsalis</name>
    <dbReference type="NCBI Taxonomy" id="1841481"/>
    <lineage>
        <taxon>Eukaryota</taxon>
        <taxon>Metazoa</taxon>
        <taxon>Chordata</taxon>
        <taxon>Craniata</taxon>
        <taxon>Vertebrata</taxon>
        <taxon>Euteleostomi</taxon>
        <taxon>Actinopterygii</taxon>
        <taxon>Neopterygii</taxon>
        <taxon>Teleostei</taxon>
        <taxon>Neoteleostei</taxon>
        <taxon>Acanthomorphata</taxon>
        <taxon>Carangaria</taxon>
        <taxon>Carangiformes</taxon>
        <taxon>Carangidae</taxon>
        <taxon>Seriola</taxon>
    </lineage>
</organism>
<dbReference type="SUPFAM" id="SSF58069">
    <property type="entry name" value="Virus ectodomain"/>
    <property type="match status" value="1"/>
</dbReference>
<keyword evidence="4" id="KW-1185">Reference proteome</keyword>
<reference evidence="3" key="1">
    <citation type="submission" date="2025-08" db="UniProtKB">
        <authorList>
            <consortium name="Ensembl"/>
        </authorList>
    </citation>
    <scope>IDENTIFICATION</scope>
</reference>
<dbReference type="STRING" id="1841481.ENSSLDP00000022674"/>
<name>A0A3B4YI88_SERLL</name>
<reference evidence="3" key="2">
    <citation type="submission" date="2025-09" db="UniProtKB">
        <authorList>
            <consortium name="Ensembl"/>
        </authorList>
    </citation>
    <scope>IDENTIFICATION</scope>
</reference>
<dbReference type="Proteomes" id="UP000261360">
    <property type="component" value="Unplaced"/>
</dbReference>
<protein>
    <submittedName>
        <fullName evidence="3">Uncharacterized protein</fullName>
    </submittedName>
</protein>
<feature type="region of interest" description="Disordered" evidence="1">
    <location>
        <begin position="1"/>
        <end position="34"/>
    </location>
</feature>
<evidence type="ECO:0000313" key="3">
    <source>
        <dbReference type="Ensembl" id="ENSSLDP00000022674.1"/>
    </source>
</evidence>
<feature type="transmembrane region" description="Helical" evidence="2">
    <location>
        <begin position="552"/>
        <end position="578"/>
    </location>
</feature>
<dbReference type="PANTHER" id="PTHR10424:SF80">
    <property type="entry name" value="ENVELOPE GLYCOPROTEIN"/>
    <property type="match status" value="1"/>
</dbReference>
<dbReference type="Ensembl" id="ENSSLDT00000023408.1">
    <property type="protein sequence ID" value="ENSSLDP00000022674.1"/>
    <property type="gene ID" value="ENSSLDG00000017683.1"/>
</dbReference>
<sequence>MQRSGGDHGDQRQVKLTPLNRTRRQVQHTSSSDSALRRYGGIELNYTKGQKTAWVFDLCTVIKCGSREQDWKRYDVYLCVTGNQPKKGPLCGTWAQVWWNSRPGGWTYTPDRTSRWYEDYRALKTKIDITRTPHGVGKGVNPIMLTADENPAEYFVLGVEQPGTDTMGLIKVNFLDPIPNVATTTAPSKTEEQTEVVSTEVVKINLDKLTGKDMIKLSTGYAEKNMWLDWVTSTAGEKGLSDCLVGASARPTLILTPAPLYPRTDPQGFRCMLAMHMTPIPSNCSSLVSLFPVVKNTTVPPVFTPREGNYTCLHRKKTGYIKAPVMMGNVSSDWCSLTVDVTSWANMSTLVWARADLFWYCGGTILYNFLPPQWIGTCTMTRLAVPLNMIGRKLKAQMTARIKRNTADFDWMSSSPTYIDAIGVPRGVPNEFKLANQIAAGFESSLCWWCTTNKNVDRINYVYYNVQRLGNATGDAINRMALDMLLAEKGGVCHMFGEQCCTVIPNNTAPDGSVTRALQAIRALNDEMASHIGIDNAFTDIFDSWFGKWRNLVISVVSSLIVVTGMLILCGCCCVPCIRSLCPRPHLHTRCPSWGERWM</sequence>
<dbReference type="InterPro" id="IPR018154">
    <property type="entry name" value="TLV/ENV_coat_polyprotein"/>
</dbReference>
<keyword evidence="2" id="KW-0472">Membrane</keyword>